<dbReference type="EMBL" id="CP018258">
    <property type="protein sequence ID" value="APV43798.1"/>
    <property type="molecule type" value="Genomic_DNA"/>
</dbReference>
<keyword evidence="1" id="KW-0472">Membrane</keyword>
<keyword evidence="1" id="KW-0812">Transmembrane</keyword>
<keyword evidence="3" id="KW-1185">Reference proteome</keyword>
<evidence type="ECO:0000313" key="3">
    <source>
        <dbReference type="Proteomes" id="UP000185934"/>
    </source>
</evidence>
<keyword evidence="1" id="KW-1133">Transmembrane helix</keyword>
<evidence type="ECO:0000256" key="1">
    <source>
        <dbReference type="SAM" id="Phobius"/>
    </source>
</evidence>
<sequence>MADQKEPQYYLDRQIQRIEREWDKWENLVQILFVIAGIIFPFIIPFALTTEGPLKDILGLISSVALWTIIACAFLLYRNSGKITKLKLDEINKKLDDNNSNITKLVESIDKLVEKMDEKMK</sequence>
<feature type="transmembrane region" description="Helical" evidence="1">
    <location>
        <begin position="60"/>
        <end position="77"/>
    </location>
</feature>
<dbReference type="STRING" id="1839801.Dform_00442"/>
<evidence type="ECO:0000313" key="2">
    <source>
        <dbReference type="EMBL" id="APV43798.1"/>
    </source>
</evidence>
<dbReference type="RefSeq" id="WP_076003576.1">
    <property type="nucleotide sequence ID" value="NZ_CP018258.1"/>
</dbReference>
<dbReference type="AlphaFoldDB" id="A0A1P8F5T9"/>
<feature type="transmembrane region" description="Helical" evidence="1">
    <location>
        <begin position="27"/>
        <end position="48"/>
    </location>
</feature>
<gene>
    <name evidence="2" type="ORF">Dform_00442</name>
</gene>
<dbReference type="Proteomes" id="UP000185934">
    <property type="component" value="Chromosome"/>
</dbReference>
<name>A0A1P8F5T9_9CHLR</name>
<protein>
    <submittedName>
        <fullName evidence="2">Uncharacterized protein</fullName>
    </submittedName>
</protein>
<dbReference type="KEGG" id="dfo:Dform_00442"/>
<organism evidence="2 3">
    <name type="scientific">Dehalogenimonas formicexedens</name>
    <dbReference type="NCBI Taxonomy" id="1839801"/>
    <lineage>
        <taxon>Bacteria</taxon>
        <taxon>Bacillati</taxon>
        <taxon>Chloroflexota</taxon>
        <taxon>Dehalococcoidia</taxon>
        <taxon>Dehalococcoidales</taxon>
        <taxon>Dehalococcoidaceae</taxon>
        <taxon>Dehalogenimonas</taxon>
    </lineage>
</organism>
<reference evidence="3" key="1">
    <citation type="submission" date="2016-11" db="EMBL/GenBank/DDBJ databases">
        <title>Dehalogenimonas formicexedens sp. nov., a chlorinated alkane respiring bacterium isolated from contaminated groundwater.</title>
        <authorList>
            <person name="Key T.A."/>
            <person name="Bowman K.S."/>
            <person name="Lee I."/>
            <person name="Chun J."/>
            <person name="Albuquerque L."/>
            <person name="da Costa M.S."/>
            <person name="Rainey F.A."/>
            <person name="Moe W.M."/>
        </authorList>
    </citation>
    <scope>NUCLEOTIDE SEQUENCE [LARGE SCALE GENOMIC DNA]</scope>
    <source>
        <strain evidence="3">NSZ-14</strain>
    </source>
</reference>
<accession>A0A1P8F5T9</accession>
<proteinExistence type="predicted"/>